<dbReference type="EMBL" id="SHRX01000037">
    <property type="protein sequence ID" value="TCE95358.1"/>
    <property type="molecule type" value="Genomic_DNA"/>
</dbReference>
<reference evidence="2" key="2">
    <citation type="submission" date="2019-02" db="EMBL/GenBank/DDBJ databases">
        <authorList>
            <person name="Odamaki T."/>
        </authorList>
    </citation>
    <scope>NUCLEOTIDE SEQUENCE</scope>
    <source>
        <strain evidence="2">MCC10009</strain>
        <strain evidence="3">MCC10043</strain>
        <strain evidence="4">MCC10076</strain>
        <strain evidence="5">MCC10083</strain>
        <strain evidence="6">MCC10096</strain>
        <strain evidence="7">MCC10102</strain>
        <strain evidence="8">MCC10119</strain>
    </source>
</reference>
<dbReference type="Proteomes" id="UP000291881">
    <property type="component" value="Unassembled WGS sequence"/>
</dbReference>
<dbReference type="EMBL" id="SHSD01000050">
    <property type="protein sequence ID" value="TCF07242.1"/>
    <property type="molecule type" value="Genomic_DNA"/>
</dbReference>
<dbReference type="Proteomes" id="UP000292260">
    <property type="component" value="Unassembled WGS sequence"/>
</dbReference>
<comment type="caution">
    <text evidence="2">The sequence shown here is derived from an EMBL/GenBank/DDBJ whole genome shotgun (WGS) entry which is preliminary data.</text>
</comment>
<name>A0A0M0VL74_BIFLL</name>
<evidence type="ECO:0000313" key="10">
    <source>
        <dbReference type="Proteomes" id="UP000291881"/>
    </source>
</evidence>
<dbReference type="EMBL" id="SHSP01000023">
    <property type="protein sequence ID" value="TCF29922.1"/>
    <property type="molecule type" value="Genomic_DNA"/>
</dbReference>
<dbReference type="Proteomes" id="UP000292751">
    <property type="component" value="Unassembled WGS sequence"/>
</dbReference>
<dbReference type="Proteomes" id="UP000663812">
    <property type="component" value="Unassembled WGS sequence"/>
</dbReference>
<accession>A0A0M0VL74</accession>
<dbReference type="Proteomes" id="UP000292932">
    <property type="component" value="Unassembled WGS sequence"/>
</dbReference>
<reference evidence="9 10" key="1">
    <citation type="journal article" date="2018" name="Sci. Rep.">
        <title>Genomic diversity and distribution of Bifidobacterium longum subsp. longum across the human lifespan.</title>
        <authorList>
            <person name="Odamaki T."/>
            <person name="Bottacini F."/>
            <person name="Kato K."/>
            <person name="Mitsuyama E."/>
            <person name="Yoshida K."/>
            <person name="Horigome A."/>
            <person name="Xiao J.Z."/>
            <person name="van Sinderen D."/>
        </authorList>
    </citation>
    <scope>NUCLEOTIDE SEQUENCE [LARGE SCALE GENOMIC DNA]</scope>
    <source>
        <strain evidence="2 10">MCC10009</strain>
        <strain evidence="3 11">MCC10043</strain>
        <strain evidence="4 14">MCC10076</strain>
        <strain evidence="5 9">MCC10083</strain>
        <strain evidence="6 15">MCC10096</strain>
        <strain evidence="7 12">MCC10102</strain>
        <strain evidence="8 13">MCC10119</strain>
    </source>
</reference>
<evidence type="ECO:0000313" key="5">
    <source>
        <dbReference type="EMBL" id="TCF07242.1"/>
    </source>
</evidence>
<proteinExistence type="predicted"/>
<evidence type="ECO:0000313" key="12">
    <source>
        <dbReference type="Proteomes" id="UP000292692"/>
    </source>
</evidence>
<evidence type="ECO:0000313" key="3">
    <source>
        <dbReference type="EMBL" id="TCE38645.1"/>
    </source>
</evidence>
<organism evidence="2 10">
    <name type="scientific">Bifidobacterium longum subsp. longum</name>
    <dbReference type="NCBI Taxonomy" id="1679"/>
    <lineage>
        <taxon>Bacteria</taxon>
        <taxon>Bacillati</taxon>
        <taxon>Actinomycetota</taxon>
        <taxon>Actinomycetes</taxon>
        <taxon>Bifidobacteriales</taxon>
        <taxon>Bifidobacteriaceae</taxon>
        <taxon>Bifidobacterium</taxon>
    </lineage>
</organism>
<evidence type="ECO:0000313" key="11">
    <source>
        <dbReference type="Proteomes" id="UP000292260"/>
    </source>
</evidence>
<evidence type="ECO:0000313" key="15">
    <source>
        <dbReference type="Proteomes" id="UP000292932"/>
    </source>
</evidence>
<reference evidence="1" key="3">
    <citation type="journal article" date="2021" name="Appl. Environ. Microbiol.">
        <title>Novel 3-O-alpha-d-Galactosyl-alpha-l-Arabinofuranosidase for the Assimilation of Gum Arabic Arabinogalactan Protein in Bifidobacterium longum subsp. longum.</title>
        <authorList>
            <person name="Sasaki Y."/>
            <person name="Horigome A."/>
            <person name="Odamaki T."/>
            <person name="Xiao J.Z."/>
            <person name="Ishiwata A."/>
            <person name="Ito Y."/>
            <person name="Kitahara K."/>
            <person name="Fujita K."/>
        </authorList>
    </citation>
    <scope>NUCLEOTIDE SEQUENCE</scope>
    <source>
        <strain evidence="1">MCC00316</strain>
    </source>
</reference>
<gene>
    <name evidence="1" type="ORF">MCC00316_17110</name>
    <name evidence="2" type="ORF">MCC10009_2011</name>
    <name evidence="3" type="ORF">MCC10043_2122</name>
    <name evidence="4" type="ORF">MCC10076_2161</name>
    <name evidence="5" type="ORF">MCC10083_1994</name>
    <name evidence="6" type="ORF">MCC10096_2159</name>
    <name evidence="7" type="ORF">MCC10102_2058</name>
    <name evidence="8" type="ORF">MCC10119_2019</name>
</gene>
<dbReference type="EMBL" id="SHSV01000037">
    <property type="protein sequence ID" value="TCF42901.1"/>
    <property type="molecule type" value="Genomic_DNA"/>
</dbReference>
<dbReference type="Proteomes" id="UP000292729">
    <property type="component" value="Unassembled WGS sequence"/>
</dbReference>
<evidence type="ECO:0000313" key="7">
    <source>
        <dbReference type="EMBL" id="TCF42901.1"/>
    </source>
</evidence>
<evidence type="ECO:0000313" key="1">
    <source>
        <dbReference type="EMBL" id="GHM73421.1"/>
    </source>
</evidence>
<evidence type="ECO:0000313" key="8">
    <source>
        <dbReference type="EMBL" id="TCF67536.1"/>
    </source>
</evidence>
<dbReference type="AlphaFoldDB" id="A0A0M0VL74"/>
<evidence type="ECO:0000313" key="2">
    <source>
        <dbReference type="EMBL" id="TCD84028.1"/>
    </source>
</evidence>
<evidence type="ECO:0000313" key="9">
    <source>
        <dbReference type="Proteomes" id="UP000291226"/>
    </source>
</evidence>
<evidence type="ECO:0000313" key="14">
    <source>
        <dbReference type="Proteomes" id="UP000292751"/>
    </source>
</evidence>
<dbReference type="EMBL" id="SHQU01000046">
    <property type="protein sequence ID" value="TCE38645.1"/>
    <property type="molecule type" value="Genomic_DNA"/>
</dbReference>
<evidence type="ECO:0000313" key="13">
    <source>
        <dbReference type="Proteomes" id="UP000292729"/>
    </source>
</evidence>
<dbReference type="EMBL" id="SHPS01000041">
    <property type="protein sequence ID" value="TCD84028.1"/>
    <property type="molecule type" value="Genomic_DNA"/>
</dbReference>
<protein>
    <submittedName>
        <fullName evidence="2">Uncharacterized protein</fullName>
    </submittedName>
</protein>
<evidence type="ECO:0000313" key="4">
    <source>
        <dbReference type="EMBL" id="TCE95358.1"/>
    </source>
</evidence>
<evidence type="ECO:0000313" key="6">
    <source>
        <dbReference type="EMBL" id="TCF29922.1"/>
    </source>
</evidence>
<dbReference type="RefSeq" id="WP_015713945.1">
    <property type="nucleotide sequence ID" value="NZ_BCYH01000062.1"/>
</dbReference>
<dbReference type="Proteomes" id="UP000291226">
    <property type="component" value="Unassembled WGS sequence"/>
</dbReference>
<sequence>MTHSKASFSSAQIKRLIKLRAVVKVSPSRIRYAEWFKRECVMRADAGESPTYLFREAGLGPEFIGEKRIERCMDRWRKKMQLEDLEVASSPERLFSVDMDTAQDREVSKVDVRDVRDLIICKQTRYIESLQRQIDELRLQLAQQTKSNDMQ</sequence>
<dbReference type="EMBL" id="BNHC01000013">
    <property type="protein sequence ID" value="GHM73421.1"/>
    <property type="molecule type" value="Genomic_DNA"/>
</dbReference>
<dbReference type="EMBL" id="SHTI01000036">
    <property type="protein sequence ID" value="TCF67536.1"/>
    <property type="molecule type" value="Genomic_DNA"/>
</dbReference>
<dbReference type="Proteomes" id="UP000292692">
    <property type="component" value="Unassembled WGS sequence"/>
</dbReference>